<keyword evidence="2" id="KW-1185">Reference proteome</keyword>
<evidence type="ECO:0000313" key="2">
    <source>
        <dbReference type="Proteomes" id="UP000623795"/>
    </source>
</evidence>
<comment type="caution">
    <text evidence="1">The sequence shown here is derived from an EMBL/GenBank/DDBJ whole genome shotgun (WGS) entry which is preliminary data.</text>
</comment>
<proteinExistence type="predicted"/>
<name>A0ABX1Q0K8_9RHOO</name>
<protein>
    <recommendedName>
        <fullName evidence="3">Addiction module component</fullName>
    </recommendedName>
</protein>
<reference evidence="1 2" key="1">
    <citation type="submission" date="2019-12" db="EMBL/GenBank/DDBJ databases">
        <title>Comparative genomics gives insights into the taxonomy of the Azoarcus-Aromatoleum group and reveals separate origins of nif in the plant-associated Azoarcus and non-plant-associated Aromatoleum sub-groups.</title>
        <authorList>
            <person name="Lafos M."/>
            <person name="Maluk M."/>
            <person name="Batista M."/>
            <person name="Junghare M."/>
            <person name="Carmona M."/>
            <person name="Faoro H."/>
            <person name="Cruz L.M."/>
            <person name="Battistoni F."/>
            <person name="De Souza E."/>
            <person name="Pedrosa F."/>
            <person name="Chen W.-M."/>
            <person name="Poole P.S."/>
            <person name="Dixon R.A."/>
            <person name="James E.K."/>
        </authorList>
    </citation>
    <scope>NUCLEOTIDE SEQUENCE [LARGE SCALE GENOMIC DNA]</scope>
    <source>
        <strain evidence="1 2">Td21</strain>
    </source>
</reference>
<gene>
    <name evidence="1" type="ORF">GPA22_09140</name>
</gene>
<organism evidence="1 2">
    <name type="scientific">Aromatoleum toluvorans</name>
    <dbReference type="NCBI Taxonomy" id="92002"/>
    <lineage>
        <taxon>Bacteria</taxon>
        <taxon>Pseudomonadati</taxon>
        <taxon>Pseudomonadota</taxon>
        <taxon>Betaproteobacteria</taxon>
        <taxon>Rhodocyclales</taxon>
        <taxon>Rhodocyclaceae</taxon>
        <taxon>Aromatoleum</taxon>
    </lineage>
</organism>
<sequence length="74" mass="7971">MGHIELIHKIESLPVAQRAAVVQLVDALLAEAHHGANQLDAAIAAARGSLPKRMSVEEIDAAVAAMRAEWDERH</sequence>
<dbReference type="RefSeq" id="WP_169255790.1">
    <property type="nucleotide sequence ID" value="NZ_WTVN01000011.1"/>
</dbReference>
<dbReference type="EMBL" id="WTVN01000011">
    <property type="protein sequence ID" value="NMG43896.1"/>
    <property type="molecule type" value="Genomic_DNA"/>
</dbReference>
<dbReference type="Proteomes" id="UP000623795">
    <property type="component" value="Unassembled WGS sequence"/>
</dbReference>
<evidence type="ECO:0008006" key="3">
    <source>
        <dbReference type="Google" id="ProtNLM"/>
    </source>
</evidence>
<accession>A0ABX1Q0K8</accession>
<evidence type="ECO:0000313" key="1">
    <source>
        <dbReference type="EMBL" id="NMG43896.1"/>
    </source>
</evidence>